<evidence type="ECO:0000259" key="4">
    <source>
        <dbReference type="Pfam" id="PF01420"/>
    </source>
</evidence>
<reference evidence="5 6" key="1">
    <citation type="submission" date="2018-08" db="EMBL/GenBank/DDBJ databases">
        <title>Genomic Encyclopedia of Type Strains, Phase III (KMG-III): the genomes of soil and plant-associated and newly described type strains.</title>
        <authorList>
            <person name="Whitman W."/>
        </authorList>
    </citation>
    <scope>NUCLEOTIDE SEQUENCE [LARGE SCALE GENOMIC DNA]</scope>
    <source>
        <strain evidence="5 6">CECT 7375</strain>
    </source>
</reference>
<keyword evidence="3" id="KW-0238">DNA-binding</keyword>
<dbReference type="SUPFAM" id="SSF116734">
    <property type="entry name" value="DNA methylase specificity domain"/>
    <property type="match status" value="2"/>
</dbReference>
<dbReference type="AlphaFoldDB" id="A0A3E0DV66"/>
<organism evidence="5 6">
    <name type="scientific">Marinomonas pollencensis</name>
    <dbReference type="NCBI Taxonomy" id="491954"/>
    <lineage>
        <taxon>Bacteria</taxon>
        <taxon>Pseudomonadati</taxon>
        <taxon>Pseudomonadota</taxon>
        <taxon>Gammaproteobacteria</taxon>
        <taxon>Oceanospirillales</taxon>
        <taxon>Oceanospirillaceae</taxon>
        <taxon>Marinomonas</taxon>
    </lineage>
</organism>
<evidence type="ECO:0000313" key="6">
    <source>
        <dbReference type="Proteomes" id="UP000256542"/>
    </source>
</evidence>
<dbReference type="Pfam" id="PF01420">
    <property type="entry name" value="Methylase_S"/>
    <property type="match status" value="1"/>
</dbReference>
<evidence type="ECO:0000256" key="1">
    <source>
        <dbReference type="ARBA" id="ARBA00010923"/>
    </source>
</evidence>
<evidence type="ECO:0000313" key="5">
    <source>
        <dbReference type="EMBL" id="REG85549.1"/>
    </source>
</evidence>
<dbReference type="GO" id="GO:0009307">
    <property type="term" value="P:DNA restriction-modification system"/>
    <property type="evidence" value="ECO:0007669"/>
    <property type="project" value="UniProtKB-KW"/>
</dbReference>
<dbReference type="GO" id="GO:0003677">
    <property type="term" value="F:DNA binding"/>
    <property type="evidence" value="ECO:0007669"/>
    <property type="project" value="UniProtKB-KW"/>
</dbReference>
<dbReference type="InterPro" id="IPR000055">
    <property type="entry name" value="Restrct_endonuc_typeI_TRD"/>
</dbReference>
<comment type="caution">
    <text evidence="5">The sequence shown here is derived from an EMBL/GenBank/DDBJ whole genome shotgun (WGS) entry which is preliminary data.</text>
</comment>
<sequence length="443" mass="49535">MERLALMPKYEAYKNSGVEWLGAIPVHWNSFPLCAKSKLKSISNNENEELLSVYLDKGVIKFDDVDAKRTNATSSDLTKYQLVEPGDFVLNNQQAWRGSVGVSDYRGIVSPAYLVLSLSEDIVPRFGNYLFRDGAMVANYLVSSKGVGTIQRNLYWPQLKRALVFLPPTEEQLLIACFLDKKTAQIDDAIAIKEQQISLLKERKQIIIQQAVTQGLDPNVPMKDSGVDWIGMIPAHWVLKKIKHVASKIGSGVTPTGGGSTYLDDGIPLLRSQNIHFDRIDLTDVARISNKTHEGMSNSKVKKGDVLLNITGGSIGRCYYVDSSDEMNVNQHVCIVRPNKIIKTVFLNAVLASEIGQGQIWYFQQGGGREGLNFQALKNFYIALPPEAQQVEIAEYIDELEKEFYSAIQIQLMQIEKLKEYKTSLINSAVTGKIKITPEMVEQ</sequence>
<dbReference type="InterPro" id="IPR044946">
    <property type="entry name" value="Restrct_endonuc_typeI_TRD_sf"/>
</dbReference>
<proteinExistence type="inferred from homology"/>
<gene>
    <name evidence="5" type="ORF">DFP81_10282</name>
</gene>
<dbReference type="PANTHER" id="PTHR43140:SF1">
    <property type="entry name" value="TYPE I RESTRICTION ENZYME ECOKI SPECIFICITY SUBUNIT"/>
    <property type="match status" value="1"/>
</dbReference>
<keyword evidence="6" id="KW-1185">Reference proteome</keyword>
<name>A0A3E0DV66_9GAMM</name>
<keyword evidence="2" id="KW-0680">Restriction system</keyword>
<feature type="domain" description="Type I restriction modification DNA specificity" evidence="4">
    <location>
        <begin position="278"/>
        <end position="411"/>
    </location>
</feature>
<protein>
    <submittedName>
        <fullName evidence="5">Type I restriction enzyme S subunit</fullName>
    </submittedName>
</protein>
<dbReference type="Proteomes" id="UP000256542">
    <property type="component" value="Unassembled WGS sequence"/>
</dbReference>
<evidence type="ECO:0000256" key="3">
    <source>
        <dbReference type="ARBA" id="ARBA00023125"/>
    </source>
</evidence>
<comment type="similarity">
    <text evidence="1">Belongs to the type-I restriction system S methylase family.</text>
</comment>
<dbReference type="Gene3D" id="1.10.287.1120">
    <property type="entry name" value="Bipartite methylase S protein"/>
    <property type="match status" value="1"/>
</dbReference>
<dbReference type="PANTHER" id="PTHR43140">
    <property type="entry name" value="TYPE-1 RESTRICTION ENZYME ECOKI SPECIFICITY PROTEIN"/>
    <property type="match status" value="1"/>
</dbReference>
<dbReference type="InterPro" id="IPR051212">
    <property type="entry name" value="Type-I_RE_S_subunit"/>
</dbReference>
<dbReference type="EMBL" id="QUNG01000002">
    <property type="protein sequence ID" value="REG85549.1"/>
    <property type="molecule type" value="Genomic_DNA"/>
</dbReference>
<accession>A0A3E0DV66</accession>
<evidence type="ECO:0000256" key="2">
    <source>
        <dbReference type="ARBA" id="ARBA00022747"/>
    </source>
</evidence>
<dbReference type="CDD" id="cd17256">
    <property type="entry name" value="RMtype1_S_EcoJA65PI-TRD1-CR1_like"/>
    <property type="match status" value="1"/>
</dbReference>
<dbReference type="Gene3D" id="3.90.220.20">
    <property type="entry name" value="DNA methylase specificity domains"/>
    <property type="match status" value="2"/>
</dbReference>
<dbReference type="RefSeq" id="WP_220342800.1">
    <property type="nucleotide sequence ID" value="NZ_QUNG01000002.1"/>
</dbReference>